<dbReference type="PANTHER" id="PTHR42770">
    <property type="entry name" value="AMINO ACID TRANSPORTER-RELATED"/>
    <property type="match status" value="1"/>
</dbReference>
<dbReference type="Pfam" id="PF13520">
    <property type="entry name" value="AA_permease_2"/>
    <property type="match status" value="1"/>
</dbReference>
<feature type="compositionally biased region" description="Polar residues" evidence="6">
    <location>
        <begin position="584"/>
        <end position="595"/>
    </location>
</feature>
<keyword evidence="2" id="KW-1003">Cell membrane</keyword>
<dbReference type="GO" id="GO:0005886">
    <property type="term" value="C:plasma membrane"/>
    <property type="evidence" value="ECO:0007669"/>
    <property type="project" value="UniProtKB-SubCell"/>
</dbReference>
<keyword evidence="4 7" id="KW-1133">Transmembrane helix</keyword>
<keyword evidence="3 7" id="KW-0812">Transmembrane</keyword>
<dbReference type="RefSeq" id="WP_244704614.1">
    <property type="nucleotide sequence ID" value="NZ_BAAADN010000009.1"/>
</dbReference>
<evidence type="ECO:0000313" key="9">
    <source>
        <dbReference type="EMBL" id="GAA0453209.1"/>
    </source>
</evidence>
<dbReference type="PANTHER" id="PTHR42770:SF11">
    <property type="entry name" value="INNER MEMBRANE TRANSPORT PROTEIN YBAT"/>
    <property type="match status" value="1"/>
</dbReference>
<gene>
    <name evidence="9" type="ORF">GCM10008985_06180</name>
    <name evidence="10" type="ORF">MUK72_05400</name>
</gene>
<evidence type="ECO:0000313" key="11">
    <source>
        <dbReference type="Proteomes" id="UP000830542"/>
    </source>
</evidence>
<reference evidence="9" key="1">
    <citation type="journal article" date="2014" name="Int. J. Syst. Evol. Microbiol.">
        <title>Complete genome sequence of Corynebacterium casei LMG S-19264T (=DSM 44701T), isolated from a smear-ripened cheese.</title>
        <authorList>
            <consortium name="US DOE Joint Genome Institute (JGI-PGF)"/>
            <person name="Walter F."/>
            <person name="Albersmeier A."/>
            <person name="Kalinowski J."/>
            <person name="Ruckert C."/>
        </authorList>
    </citation>
    <scope>NUCLEOTIDE SEQUENCE</scope>
    <source>
        <strain evidence="9">JCM 12289</strain>
    </source>
</reference>
<dbReference type="SUPFAM" id="SSF52402">
    <property type="entry name" value="Adenine nucleotide alpha hydrolases-like"/>
    <property type="match status" value="2"/>
</dbReference>
<evidence type="ECO:0000256" key="1">
    <source>
        <dbReference type="ARBA" id="ARBA00004651"/>
    </source>
</evidence>
<dbReference type="KEGG" id="hdo:MUK72_05400"/>
<dbReference type="InterPro" id="IPR002293">
    <property type="entry name" value="AA/rel_permease1"/>
</dbReference>
<feature type="transmembrane region" description="Helical" evidence="7">
    <location>
        <begin position="158"/>
        <end position="179"/>
    </location>
</feature>
<feature type="transmembrane region" description="Helical" evidence="7">
    <location>
        <begin position="91"/>
        <end position="111"/>
    </location>
</feature>
<sequence>MSDGTGVETELDRDIGFVGAVALGVGTMIAAGIFVLSGLAVSNVGVVAIGSFLIAAIVAAFTAFAYAEFASLYPESGGGYAYVANTFDRDWTYIVGWSMILGYPASAAFYLASFGDWFYRFIYPLLSIPAAVPYWLSSIGVLVVLIGINLKGTEETGLFQIVVTALKVALIFLFLYGGLQAFDTEVVMSSIAENTQGFADLRDIGVTSALVFITFFGFEAIATNAEEIENPGRTIPRAIFVSMGFVTVVYAFVVLVIVFAVNDARFLQFLAANVDLGGVSARQFIANSGEVSMAYAAQYYLGPVGFYVIIVGALLSMVAAANATILAGSRVKLAMSRRDHLPARFEKLHSSFNTPYLSVFLTGGLILLYVFLFTVVFGGGPESEAVLQLPFALPLVGAELHLGIEAITHFADFMLLTGLIVVNVAVVRSRRKFPDLDRGFTVPAVPWVPALAVIANFVLLANVEPSSLVLGLLAEVVGVGFWFAWKARAPSTAAIERETPTAVAERNPSGRERDYRIVVPIANPDHVEQLLTTAIDMARERNGEILALSVVDLPDQTPLSEGRQYVDERRDVLDRAMAFAETGGQLSSDGSGTVEESSDAETGEVGVPVSGTVRIAHDVDDAILHTIEQYDADAVLLGWGGWRARRRDVVLGSTVDTVVTDADCDVLVERIDPDTPVAVGSVLLPTAGGPHTELAGEVARSIAHATGAHVELLRVIAAESERDSAESALEGMLEDFPDTDAEVTVVANDDVVDAITARSADHDVTVIGATREGLLQRVVFGTIPERVGEEAESTVVLARRNLGIPSRLRRLFDR</sequence>
<keyword evidence="5 7" id="KW-0472">Membrane</keyword>
<dbReference type="EMBL" id="BAAADN010000009">
    <property type="protein sequence ID" value="GAA0453209.1"/>
    <property type="molecule type" value="Genomic_DNA"/>
</dbReference>
<feature type="transmembrane region" description="Helical" evidence="7">
    <location>
        <begin position="15"/>
        <end position="37"/>
    </location>
</feature>
<dbReference type="GeneID" id="71761262"/>
<reference evidence="9" key="3">
    <citation type="submission" date="2023-12" db="EMBL/GenBank/DDBJ databases">
        <authorList>
            <person name="Sun Q."/>
            <person name="Inoue M."/>
        </authorList>
    </citation>
    <scope>NUCLEOTIDE SEQUENCE</scope>
    <source>
        <strain evidence="9">JCM 12289</strain>
    </source>
</reference>
<feature type="transmembrane region" description="Helical" evidence="7">
    <location>
        <begin position="44"/>
        <end position="67"/>
    </location>
</feature>
<evidence type="ECO:0000313" key="12">
    <source>
        <dbReference type="Proteomes" id="UP001500962"/>
    </source>
</evidence>
<feature type="transmembrane region" description="Helical" evidence="7">
    <location>
        <begin position="238"/>
        <end position="261"/>
    </location>
</feature>
<feature type="transmembrane region" description="Helical" evidence="7">
    <location>
        <begin position="356"/>
        <end position="380"/>
    </location>
</feature>
<dbReference type="Gene3D" id="1.20.1740.10">
    <property type="entry name" value="Amino acid/polyamine transporter I"/>
    <property type="match status" value="1"/>
</dbReference>
<feature type="transmembrane region" description="Helical" evidence="7">
    <location>
        <begin position="123"/>
        <end position="146"/>
    </location>
</feature>
<dbReference type="AlphaFoldDB" id="A0AAV3SCC1"/>
<evidence type="ECO:0000256" key="5">
    <source>
        <dbReference type="ARBA" id="ARBA00023136"/>
    </source>
</evidence>
<evidence type="ECO:0000256" key="4">
    <source>
        <dbReference type="ARBA" id="ARBA00022989"/>
    </source>
</evidence>
<name>A0AAV3SCC1_HALDO</name>
<dbReference type="InterPro" id="IPR006016">
    <property type="entry name" value="UspA"/>
</dbReference>
<feature type="region of interest" description="Disordered" evidence="6">
    <location>
        <begin position="583"/>
        <end position="605"/>
    </location>
</feature>
<dbReference type="Proteomes" id="UP001500962">
    <property type="component" value="Unassembled WGS sequence"/>
</dbReference>
<evidence type="ECO:0000256" key="6">
    <source>
        <dbReference type="SAM" id="MobiDB-lite"/>
    </source>
</evidence>
<keyword evidence="11" id="KW-1185">Reference proteome</keyword>
<feature type="transmembrane region" description="Helical" evidence="7">
    <location>
        <begin position="304"/>
        <end position="328"/>
    </location>
</feature>
<evidence type="ECO:0000313" key="10">
    <source>
        <dbReference type="EMBL" id="UOO96145.1"/>
    </source>
</evidence>
<accession>A0AAV3SCC1</accession>
<dbReference type="Proteomes" id="UP000830542">
    <property type="component" value="Chromosome"/>
</dbReference>
<reference evidence="10" key="2">
    <citation type="submission" date="2022-04" db="EMBL/GenBank/DDBJ databases">
        <title>Sequencing and genomic assembly of Halococcus dombrowskii.</title>
        <authorList>
            <person name="Lim S.W."/>
            <person name="MacLea K.S."/>
        </authorList>
    </citation>
    <scope>NUCLEOTIDE SEQUENCE</scope>
    <source>
        <strain evidence="10">H4</strain>
    </source>
</reference>
<evidence type="ECO:0000256" key="2">
    <source>
        <dbReference type="ARBA" id="ARBA00022475"/>
    </source>
</evidence>
<feature type="domain" description="UspA" evidence="8">
    <location>
        <begin position="516"/>
        <end position="668"/>
    </location>
</feature>
<dbReference type="Pfam" id="PF00582">
    <property type="entry name" value="Usp"/>
    <property type="match status" value="1"/>
</dbReference>
<comment type="subcellular location">
    <subcellularLocation>
        <location evidence="1">Cell membrane</location>
        <topology evidence="1">Multi-pass membrane protein</topology>
    </subcellularLocation>
</comment>
<dbReference type="EMBL" id="CP095005">
    <property type="protein sequence ID" value="UOO96145.1"/>
    <property type="molecule type" value="Genomic_DNA"/>
</dbReference>
<dbReference type="GO" id="GO:0022857">
    <property type="term" value="F:transmembrane transporter activity"/>
    <property type="evidence" value="ECO:0007669"/>
    <property type="project" value="InterPro"/>
</dbReference>
<evidence type="ECO:0000256" key="3">
    <source>
        <dbReference type="ARBA" id="ARBA00022692"/>
    </source>
</evidence>
<protein>
    <submittedName>
        <fullName evidence="9">Amino acid permease</fullName>
    </submittedName>
</protein>
<feature type="transmembrane region" description="Helical" evidence="7">
    <location>
        <begin position="467"/>
        <end position="485"/>
    </location>
</feature>
<organism evidence="9 12">
    <name type="scientific">Halococcus dombrowskii</name>
    <dbReference type="NCBI Taxonomy" id="179637"/>
    <lineage>
        <taxon>Archaea</taxon>
        <taxon>Methanobacteriati</taxon>
        <taxon>Methanobacteriota</taxon>
        <taxon>Stenosarchaea group</taxon>
        <taxon>Halobacteria</taxon>
        <taxon>Halobacteriales</taxon>
        <taxon>Halococcaceae</taxon>
        <taxon>Halococcus</taxon>
    </lineage>
</organism>
<proteinExistence type="predicted"/>
<dbReference type="InterPro" id="IPR050367">
    <property type="entry name" value="APC_superfamily"/>
</dbReference>
<evidence type="ECO:0000256" key="7">
    <source>
        <dbReference type="SAM" id="Phobius"/>
    </source>
</evidence>
<feature type="transmembrane region" description="Helical" evidence="7">
    <location>
        <begin position="400"/>
        <end position="427"/>
    </location>
</feature>
<dbReference type="Gene3D" id="3.40.50.12370">
    <property type="match status" value="1"/>
</dbReference>
<feature type="transmembrane region" description="Helical" evidence="7">
    <location>
        <begin position="439"/>
        <end position="461"/>
    </location>
</feature>
<evidence type="ECO:0000259" key="8">
    <source>
        <dbReference type="Pfam" id="PF00582"/>
    </source>
</evidence>